<protein>
    <submittedName>
        <fullName evidence="3">Nucleoredoxin like 2</fullName>
    </submittedName>
</protein>
<dbReference type="Proteomes" id="UP000002281">
    <property type="component" value="Chromosome 23"/>
</dbReference>
<feature type="domain" description="Thioredoxin-like fold" evidence="2">
    <location>
        <begin position="26"/>
        <end position="107"/>
    </location>
</feature>
<evidence type="ECO:0000313" key="3">
    <source>
        <dbReference type="Ensembl" id="ENSECAP00000078873.1"/>
    </source>
</evidence>
<dbReference type="InterPro" id="IPR012336">
    <property type="entry name" value="Thioredoxin-like_fold"/>
</dbReference>
<dbReference type="Ensembl" id="ENSECAT00000127043.1">
    <property type="protein sequence ID" value="ENSECAP00000078873.1"/>
    <property type="gene ID" value="ENSECAG00000024876.3"/>
</dbReference>
<reference evidence="3" key="2">
    <citation type="submission" date="2025-08" db="UniProtKB">
        <authorList>
            <consortium name="Ensembl"/>
        </authorList>
    </citation>
    <scope>IDENTIFICATION</scope>
    <source>
        <strain evidence="3">Thoroughbred</strain>
    </source>
</reference>
<feature type="compositionally biased region" description="Basic and acidic residues" evidence="1">
    <location>
        <begin position="267"/>
        <end position="276"/>
    </location>
</feature>
<proteinExistence type="predicted"/>
<dbReference type="InterPro" id="IPR029519">
    <property type="entry name" value="RdCVF2"/>
</dbReference>
<keyword evidence="4" id="KW-1185">Reference proteome</keyword>
<dbReference type="AlphaFoldDB" id="A0A9L0SV85"/>
<dbReference type="GO" id="GO:0045494">
    <property type="term" value="P:photoreceptor cell maintenance"/>
    <property type="evidence" value="ECO:0007669"/>
    <property type="project" value="InterPro"/>
</dbReference>
<dbReference type="GeneTree" id="ENSGT00940000161260"/>
<dbReference type="GO" id="GO:0007601">
    <property type="term" value="P:visual perception"/>
    <property type="evidence" value="ECO:0000318"/>
    <property type="project" value="GO_Central"/>
</dbReference>
<name>A0A9L0SV85_HORSE</name>
<feature type="region of interest" description="Disordered" evidence="1">
    <location>
        <begin position="241"/>
        <end position="276"/>
    </location>
</feature>
<evidence type="ECO:0000256" key="1">
    <source>
        <dbReference type="SAM" id="MobiDB-lite"/>
    </source>
</evidence>
<dbReference type="Gene3D" id="3.40.30.10">
    <property type="entry name" value="Glutaredoxin"/>
    <property type="match status" value="1"/>
</dbReference>
<accession>A0A9L0SV85</accession>
<evidence type="ECO:0000259" key="2">
    <source>
        <dbReference type="Pfam" id="PF13905"/>
    </source>
</evidence>
<evidence type="ECO:0000313" key="4">
    <source>
        <dbReference type="Proteomes" id="UP000002281"/>
    </source>
</evidence>
<organism evidence="3 4">
    <name type="scientific">Equus caballus</name>
    <name type="common">Horse</name>
    <dbReference type="NCBI Taxonomy" id="9796"/>
    <lineage>
        <taxon>Eukaryota</taxon>
        <taxon>Metazoa</taxon>
        <taxon>Chordata</taxon>
        <taxon>Craniata</taxon>
        <taxon>Vertebrata</taxon>
        <taxon>Euteleostomi</taxon>
        <taxon>Mammalia</taxon>
        <taxon>Eutheria</taxon>
        <taxon>Laurasiatheria</taxon>
        <taxon>Perissodactyla</taxon>
        <taxon>Equidae</taxon>
        <taxon>Equus</taxon>
    </lineage>
</organism>
<dbReference type="PANTHER" id="PTHR46762:SF1">
    <property type="entry name" value="NUCLEOREDOXIN-LIKE PROTEIN 2"/>
    <property type="match status" value="1"/>
</dbReference>
<sequence>MVDVLGGRRLVTRDGAWVEAEAALQNKVVALYFAAGRCAPSRDFTPLLCDFYAELVGAARPPAPFEVVFVSADGSAREMWAFMRELHGAWLALPFHDPYRHPDFWNQILKQNGTGLHQGKLKRVGCIWRLLGDSGCMQDTALCLGRGGRARTGAPWAPWGCRGEGPRLSPLSGQNASSAILWATLIPPRLLRRSDGCRAPTGLPRAWLEAGPTCSPCTCGKNMPRAAHVLSVPQTWLSSAATRNPETVPTPDKEEVIPAIPTTRGHCTGDRPSRPE</sequence>
<dbReference type="PANTHER" id="PTHR46762">
    <property type="entry name" value="NUCLEOREDOXIN-LIKE PROTEIN 2"/>
    <property type="match status" value="1"/>
</dbReference>
<reference evidence="3" key="3">
    <citation type="submission" date="2025-09" db="UniProtKB">
        <authorList>
            <consortium name="Ensembl"/>
        </authorList>
    </citation>
    <scope>IDENTIFICATION</scope>
    <source>
        <strain evidence="3">Thoroughbred</strain>
    </source>
</reference>
<dbReference type="InterPro" id="IPR036249">
    <property type="entry name" value="Thioredoxin-like_sf"/>
</dbReference>
<reference evidence="3 4" key="1">
    <citation type="journal article" date="2009" name="Science">
        <title>Genome sequence, comparative analysis, and population genetics of the domestic horse.</title>
        <authorList>
            <consortium name="Broad Institute Genome Sequencing Platform"/>
            <consortium name="Broad Institute Whole Genome Assembly Team"/>
            <person name="Wade C.M."/>
            <person name="Giulotto E."/>
            <person name="Sigurdsson S."/>
            <person name="Zoli M."/>
            <person name="Gnerre S."/>
            <person name="Imsland F."/>
            <person name="Lear T.L."/>
            <person name="Adelson D.L."/>
            <person name="Bailey E."/>
            <person name="Bellone R.R."/>
            <person name="Bloecker H."/>
            <person name="Distl O."/>
            <person name="Edgar R.C."/>
            <person name="Garber M."/>
            <person name="Leeb T."/>
            <person name="Mauceli E."/>
            <person name="MacLeod J.N."/>
            <person name="Penedo M.C.T."/>
            <person name="Raison J.M."/>
            <person name="Sharpe T."/>
            <person name="Vogel J."/>
            <person name="Andersson L."/>
            <person name="Antczak D.F."/>
            <person name="Biagi T."/>
            <person name="Binns M.M."/>
            <person name="Chowdhary B.P."/>
            <person name="Coleman S.J."/>
            <person name="Della Valle G."/>
            <person name="Fryc S."/>
            <person name="Guerin G."/>
            <person name="Hasegawa T."/>
            <person name="Hill E.W."/>
            <person name="Jurka J."/>
            <person name="Kiialainen A."/>
            <person name="Lindgren G."/>
            <person name="Liu J."/>
            <person name="Magnani E."/>
            <person name="Mickelson J.R."/>
            <person name="Murray J."/>
            <person name="Nergadze S.G."/>
            <person name="Onofrio R."/>
            <person name="Pedroni S."/>
            <person name="Piras M.F."/>
            <person name="Raudsepp T."/>
            <person name="Rocchi M."/>
            <person name="Roeed K.H."/>
            <person name="Ryder O.A."/>
            <person name="Searle S."/>
            <person name="Skow L."/>
            <person name="Swinburne J.E."/>
            <person name="Syvaenen A.C."/>
            <person name="Tozaki T."/>
            <person name="Valberg S.J."/>
            <person name="Vaudin M."/>
            <person name="White J.R."/>
            <person name="Zody M.C."/>
            <person name="Lander E.S."/>
            <person name="Lindblad-Toh K."/>
        </authorList>
    </citation>
    <scope>NUCLEOTIDE SEQUENCE [LARGE SCALE GENOMIC DNA]</scope>
    <source>
        <strain evidence="3 4">Thoroughbred</strain>
    </source>
</reference>
<dbReference type="SUPFAM" id="SSF52833">
    <property type="entry name" value="Thioredoxin-like"/>
    <property type="match status" value="1"/>
</dbReference>
<dbReference type="GO" id="GO:0007608">
    <property type="term" value="P:sensory perception of smell"/>
    <property type="evidence" value="ECO:0000318"/>
    <property type="project" value="GO_Central"/>
</dbReference>
<dbReference type="Pfam" id="PF13905">
    <property type="entry name" value="Thioredoxin_8"/>
    <property type="match status" value="1"/>
</dbReference>